<feature type="region of interest" description="Disordered" evidence="1">
    <location>
        <begin position="648"/>
        <end position="669"/>
    </location>
</feature>
<evidence type="ECO:0000256" key="2">
    <source>
        <dbReference type="SAM" id="Phobius"/>
    </source>
</evidence>
<feature type="transmembrane region" description="Helical" evidence="2">
    <location>
        <begin position="162"/>
        <end position="186"/>
    </location>
</feature>
<gene>
    <name evidence="4" type="ORF">BXZ70DRAFT_614468</name>
</gene>
<feature type="domain" description="DUF6535" evidence="3">
    <location>
        <begin position="1"/>
        <end position="156"/>
    </location>
</feature>
<proteinExistence type="predicted"/>
<feature type="compositionally biased region" description="Basic and acidic residues" evidence="1">
    <location>
        <begin position="653"/>
        <end position="664"/>
    </location>
</feature>
<evidence type="ECO:0000313" key="4">
    <source>
        <dbReference type="EMBL" id="KAH8104754.1"/>
    </source>
</evidence>
<keyword evidence="2" id="KW-0472">Membrane</keyword>
<dbReference type="InterPro" id="IPR045338">
    <property type="entry name" value="DUF6535"/>
</dbReference>
<dbReference type="OrthoDB" id="3235960at2759"/>
<organism evidence="4 5">
    <name type="scientific">Cristinia sonorae</name>
    <dbReference type="NCBI Taxonomy" id="1940300"/>
    <lineage>
        <taxon>Eukaryota</taxon>
        <taxon>Fungi</taxon>
        <taxon>Dikarya</taxon>
        <taxon>Basidiomycota</taxon>
        <taxon>Agaricomycotina</taxon>
        <taxon>Agaricomycetes</taxon>
        <taxon>Agaricomycetidae</taxon>
        <taxon>Agaricales</taxon>
        <taxon>Pleurotineae</taxon>
        <taxon>Stephanosporaceae</taxon>
        <taxon>Cristinia</taxon>
    </lineage>
</organism>
<keyword evidence="2" id="KW-1133">Transmembrane helix</keyword>
<feature type="transmembrane region" description="Helical" evidence="2">
    <location>
        <begin position="224"/>
        <end position="244"/>
    </location>
</feature>
<dbReference type="Proteomes" id="UP000813824">
    <property type="component" value="Unassembled WGS sequence"/>
</dbReference>
<protein>
    <recommendedName>
        <fullName evidence="3">DUF6535 domain-containing protein</fullName>
    </recommendedName>
</protein>
<dbReference type="AlphaFoldDB" id="A0A8K0UX05"/>
<accession>A0A8K0UX05</accession>
<reference evidence="4" key="1">
    <citation type="journal article" date="2021" name="New Phytol.">
        <title>Evolutionary innovations through gain and loss of genes in the ectomycorrhizal Boletales.</title>
        <authorList>
            <person name="Wu G."/>
            <person name="Miyauchi S."/>
            <person name="Morin E."/>
            <person name="Kuo A."/>
            <person name="Drula E."/>
            <person name="Varga T."/>
            <person name="Kohler A."/>
            <person name="Feng B."/>
            <person name="Cao Y."/>
            <person name="Lipzen A."/>
            <person name="Daum C."/>
            <person name="Hundley H."/>
            <person name="Pangilinan J."/>
            <person name="Johnson J."/>
            <person name="Barry K."/>
            <person name="LaButti K."/>
            <person name="Ng V."/>
            <person name="Ahrendt S."/>
            <person name="Min B."/>
            <person name="Choi I.G."/>
            <person name="Park H."/>
            <person name="Plett J.M."/>
            <person name="Magnuson J."/>
            <person name="Spatafora J.W."/>
            <person name="Nagy L.G."/>
            <person name="Henrissat B."/>
            <person name="Grigoriev I.V."/>
            <person name="Yang Z.L."/>
            <person name="Xu J."/>
            <person name="Martin F.M."/>
        </authorList>
    </citation>
    <scope>NUCLEOTIDE SEQUENCE</scope>
    <source>
        <strain evidence="4">KKN 215</strain>
    </source>
</reference>
<feature type="transmembrane region" description="Helical" evidence="2">
    <location>
        <begin position="135"/>
        <end position="156"/>
    </location>
</feature>
<comment type="caution">
    <text evidence="4">The sequence shown here is derived from an EMBL/GenBank/DDBJ whole genome shotgun (WGS) entry which is preliminary data.</text>
</comment>
<feature type="transmembrane region" description="Helical" evidence="2">
    <location>
        <begin position="198"/>
        <end position="218"/>
    </location>
</feature>
<feature type="transmembrane region" description="Helical" evidence="2">
    <location>
        <begin position="74"/>
        <end position="96"/>
    </location>
</feature>
<sequence>MDSIIIFAGLFSAIVTAFIIEGYKTLRVDPSDAMVFYLQQMSQQMAGLSNASTAPPPLTLPVFEPSRSDIAVNALWMLSLIFSLACALGSTLIQAWTNRYVRHVSKSPDVIQRARDRARYFDGIKKSQMENLADGLPALLHIALFLFLGGLVVWLFPINHDVAYAAMAVSAAFSVIYLLLAALHIFVPHWPYHTPLSYAIVGVFFIAASPIAVIYPLSLTAGGLLAGAVAIPLAVIAAITYLVLRYGFSIHIDARGIYKIIKRVMTSPLPRIRREGLYAHETMSRIQPGPKDIKQDRHILQWLLRHSNSVDELEDVLEGIEPFIDRAPKPAEAAAYILQLGGEEIGSFMTEFGAFVGILLHACSLPSDTPLEARQSRSLACTRAMIAIFTHTSPKDRVADTLLPLTGIFDWMPRQSIISTTKIPIRWEQWASRSMLYGLNYLRGDPEPSVRFYSHCLTALLFHRSLIDVAYRMEIGEVGLHVPPHWDLRAFLPASTGIHRDELFELIVAVSLAQGVASPKPRNVSVSYDLEPAPWQWSWKSRPIEVVYFEKEENGAEFRPAIVPMRAAKLRNEATLFALSFLLEHVYGTALEPSLAHLDLLHRTIAAITFDGSAGETSTGMQESFLRLLMKIYKPQDVVFDPEPMVEPIHLSSHNDTRDPDEGKPPVGVQTAREHLREKKIVDLIVPLLDSLDSADCATQITAVRQLLRPPRHPTSPVPSEASVSSIVVSGVLQTEPDVEDVGIKEVVEDFRDG</sequence>
<evidence type="ECO:0000256" key="1">
    <source>
        <dbReference type="SAM" id="MobiDB-lite"/>
    </source>
</evidence>
<dbReference type="Pfam" id="PF20153">
    <property type="entry name" value="DUF6535"/>
    <property type="match status" value="1"/>
</dbReference>
<evidence type="ECO:0000259" key="3">
    <source>
        <dbReference type="Pfam" id="PF20153"/>
    </source>
</evidence>
<keyword evidence="2" id="KW-0812">Transmembrane</keyword>
<name>A0A8K0UX05_9AGAR</name>
<keyword evidence="5" id="KW-1185">Reference proteome</keyword>
<evidence type="ECO:0000313" key="5">
    <source>
        <dbReference type="Proteomes" id="UP000813824"/>
    </source>
</evidence>
<dbReference type="EMBL" id="JAEVFJ010000005">
    <property type="protein sequence ID" value="KAH8104754.1"/>
    <property type="molecule type" value="Genomic_DNA"/>
</dbReference>